<name>A0ABT5NKK8_9PSED</name>
<evidence type="ECO:0000313" key="2">
    <source>
        <dbReference type="Proteomes" id="UP001148189"/>
    </source>
</evidence>
<comment type="caution">
    <text evidence="1">The sequence shown here is derived from an EMBL/GenBank/DDBJ whole genome shotgun (WGS) entry which is preliminary data.</text>
</comment>
<organism evidence="1 2">
    <name type="scientific">Pseudomonas shahriarae</name>
    <dbReference type="NCBI Taxonomy" id="2745512"/>
    <lineage>
        <taxon>Bacteria</taxon>
        <taxon>Pseudomonadati</taxon>
        <taxon>Pseudomonadota</taxon>
        <taxon>Gammaproteobacteria</taxon>
        <taxon>Pseudomonadales</taxon>
        <taxon>Pseudomonadaceae</taxon>
        <taxon>Pseudomonas</taxon>
    </lineage>
</organism>
<accession>A0ABT5NKK8</accession>
<dbReference type="Proteomes" id="UP001148189">
    <property type="component" value="Unassembled WGS sequence"/>
</dbReference>
<keyword evidence="2" id="KW-1185">Reference proteome</keyword>
<sequence length="78" mass="8033">MPGGEGAEAQRVRNFSGQYTFKAPAADDFAKGMQSYRATAVPTTTMQTPAGTTSGLINAIKALLGGSRSGALSPREPD</sequence>
<dbReference type="RefSeq" id="WP_115128565.1">
    <property type="nucleotide sequence ID" value="NZ_JAMDGQ010000052.1"/>
</dbReference>
<protein>
    <submittedName>
        <fullName evidence="1">Uncharacterized protein</fullName>
    </submittedName>
</protein>
<evidence type="ECO:0000313" key="1">
    <source>
        <dbReference type="EMBL" id="MDD0988300.1"/>
    </source>
</evidence>
<proteinExistence type="predicted"/>
<dbReference type="EMBL" id="JAMDHD010000047">
    <property type="protein sequence ID" value="MDD0988300.1"/>
    <property type="molecule type" value="Genomic_DNA"/>
</dbReference>
<gene>
    <name evidence="1" type="ORF">M5G21_25420</name>
</gene>
<reference evidence="1" key="1">
    <citation type="submission" date="2022-05" db="EMBL/GenBank/DDBJ databases">
        <title>Novel Pseudomonas spp. Isolated from a Rainbow Trout Aquaculture Facility.</title>
        <authorList>
            <person name="Testerman T."/>
            <person name="Graf J."/>
        </authorList>
    </citation>
    <scope>NUCLEOTIDE SEQUENCE</scope>
    <source>
        <strain evidence="1">ID1050</strain>
    </source>
</reference>